<protein>
    <recommendedName>
        <fullName evidence="1">ChsH2 C-terminal OB-fold domain-containing protein</fullName>
    </recommendedName>
</protein>
<feature type="domain" description="ChsH2 C-terminal OB-fold" evidence="1">
    <location>
        <begin position="53"/>
        <end position="117"/>
    </location>
</feature>
<organism evidence="2 3">
    <name type="scientific">Rhodococcus wratislaviensis</name>
    <name type="common">Tsukamurella wratislaviensis</name>
    <dbReference type="NCBI Taxonomy" id="44752"/>
    <lineage>
        <taxon>Bacteria</taxon>
        <taxon>Bacillati</taxon>
        <taxon>Actinomycetota</taxon>
        <taxon>Actinomycetes</taxon>
        <taxon>Mycobacteriales</taxon>
        <taxon>Nocardiaceae</taxon>
        <taxon>Rhodococcus</taxon>
    </lineage>
</organism>
<dbReference type="InterPro" id="IPR002878">
    <property type="entry name" value="ChsH2_C"/>
</dbReference>
<dbReference type="AlphaFoldDB" id="A0A402CDB7"/>
<dbReference type="EMBL" id="BHYM01000045">
    <property type="protein sequence ID" value="GCE41589.1"/>
    <property type="molecule type" value="Genomic_DNA"/>
</dbReference>
<dbReference type="OrthoDB" id="7470921at2"/>
<dbReference type="SUPFAM" id="SSF50249">
    <property type="entry name" value="Nucleic acid-binding proteins"/>
    <property type="match status" value="1"/>
</dbReference>
<dbReference type="PANTHER" id="PTHR34075:SF5">
    <property type="entry name" value="BLR3430 PROTEIN"/>
    <property type="match status" value="1"/>
</dbReference>
<dbReference type="InterPro" id="IPR012340">
    <property type="entry name" value="NA-bd_OB-fold"/>
</dbReference>
<dbReference type="InterPro" id="IPR052513">
    <property type="entry name" value="Thioester_dehydratase-like"/>
</dbReference>
<dbReference type="Pfam" id="PF01796">
    <property type="entry name" value="OB_ChsH2_C"/>
    <property type="match status" value="1"/>
</dbReference>
<dbReference type="PANTHER" id="PTHR34075">
    <property type="entry name" value="BLR3430 PROTEIN"/>
    <property type="match status" value="1"/>
</dbReference>
<keyword evidence="3" id="KW-1185">Reference proteome</keyword>
<name>A0A402CDB7_RHOWR</name>
<sequence>MNTRLPDPTPLTMPFWEGLRGHRIRIQYSPSADRYVFYPRAVTPGTLANDLEWREISGAATLITYAIAQRPTAPPWQDSTPQILAVLEWTEGPRFTSSIVDADPPALSVGMQMEPVFMDDADTDLTLLYYRPAKVQGVRPRFG</sequence>
<reference evidence="2 3" key="1">
    <citation type="submission" date="2018-11" db="EMBL/GenBank/DDBJ databases">
        <title>Microbial catabolism of amino acid.</title>
        <authorList>
            <person name="Hibi M."/>
            <person name="Ogawa J."/>
        </authorList>
    </citation>
    <scope>NUCLEOTIDE SEQUENCE [LARGE SCALE GENOMIC DNA]</scope>
    <source>
        <strain evidence="2 3">C31-06</strain>
    </source>
</reference>
<dbReference type="RefSeq" id="WP_124393654.1">
    <property type="nucleotide sequence ID" value="NZ_BHYM01000045.1"/>
</dbReference>
<evidence type="ECO:0000259" key="1">
    <source>
        <dbReference type="Pfam" id="PF01796"/>
    </source>
</evidence>
<comment type="caution">
    <text evidence="2">The sequence shown here is derived from an EMBL/GenBank/DDBJ whole genome shotgun (WGS) entry which is preliminary data.</text>
</comment>
<dbReference type="Proteomes" id="UP000287519">
    <property type="component" value="Unassembled WGS sequence"/>
</dbReference>
<accession>A0A402CDB7</accession>
<evidence type="ECO:0000313" key="3">
    <source>
        <dbReference type="Proteomes" id="UP000287519"/>
    </source>
</evidence>
<evidence type="ECO:0000313" key="2">
    <source>
        <dbReference type="EMBL" id="GCE41589.1"/>
    </source>
</evidence>
<proteinExistence type="predicted"/>
<gene>
    <name evidence="2" type="ORF">Rhow_005248</name>
</gene>